<proteinExistence type="predicted"/>
<evidence type="ECO:0000313" key="2">
    <source>
        <dbReference type="EMBL" id="SIO54645.1"/>
    </source>
</evidence>
<dbReference type="Pfam" id="PF05235">
    <property type="entry name" value="CHAD"/>
    <property type="match status" value="1"/>
</dbReference>
<dbReference type="InterPro" id="IPR007899">
    <property type="entry name" value="CHAD_dom"/>
</dbReference>
<dbReference type="PANTHER" id="PTHR39339">
    <property type="entry name" value="SLR1444 PROTEIN"/>
    <property type="match status" value="1"/>
</dbReference>
<dbReference type="AlphaFoldDB" id="A0A1N6KDK2"/>
<gene>
    <name evidence="2" type="ORF">SAMN05444168_6893</name>
</gene>
<name>A0A1N6KDK2_9BURK</name>
<dbReference type="Proteomes" id="UP000184693">
    <property type="component" value="Unassembled WGS sequence"/>
</dbReference>
<dbReference type="PANTHER" id="PTHR39339:SF1">
    <property type="entry name" value="CHAD DOMAIN-CONTAINING PROTEIN"/>
    <property type="match status" value="1"/>
</dbReference>
<organism evidence="2 3">
    <name type="scientific">Paraburkholderia phenazinium</name>
    <dbReference type="NCBI Taxonomy" id="60549"/>
    <lineage>
        <taxon>Bacteria</taxon>
        <taxon>Pseudomonadati</taxon>
        <taxon>Pseudomonadota</taxon>
        <taxon>Betaproteobacteria</taxon>
        <taxon>Burkholderiales</taxon>
        <taxon>Burkholderiaceae</taxon>
        <taxon>Paraburkholderia</taxon>
    </lineage>
</organism>
<reference evidence="2 3" key="1">
    <citation type="submission" date="2016-11" db="EMBL/GenBank/DDBJ databases">
        <authorList>
            <person name="Jaros S."/>
            <person name="Januszkiewicz K."/>
            <person name="Wedrychowicz H."/>
        </authorList>
    </citation>
    <scope>NUCLEOTIDE SEQUENCE [LARGE SCALE GENOMIC DNA]</scope>
    <source>
        <strain evidence="2 3">GAS86</strain>
    </source>
</reference>
<dbReference type="EMBL" id="FSRM01000002">
    <property type="protein sequence ID" value="SIO54645.1"/>
    <property type="molecule type" value="Genomic_DNA"/>
</dbReference>
<feature type="domain" description="CHAD" evidence="1">
    <location>
        <begin position="12"/>
        <end position="278"/>
    </location>
</feature>
<protein>
    <submittedName>
        <fullName evidence="2">CHAD domain-containing protein</fullName>
    </submittedName>
</protein>
<accession>A0A1N6KDK2</accession>
<dbReference type="OrthoDB" id="8925343at2"/>
<dbReference type="PROSITE" id="PS51708">
    <property type="entry name" value="CHAD"/>
    <property type="match status" value="1"/>
</dbReference>
<evidence type="ECO:0000313" key="3">
    <source>
        <dbReference type="Proteomes" id="UP000184693"/>
    </source>
</evidence>
<dbReference type="RefSeq" id="WP_074268644.1">
    <property type="nucleotide sequence ID" value="NZ_FSRM01000002.1"/>
</dbReference>
<dbReference type="InterPro" id="IPR038186">
    <property type="entry name" value="CHAD_dom_sf"/>
</dbReference>
<dbReference type="SMART" id="SM00880">
    <property type="entry name" value="CHAD"/>
    <property type="match status" value="1"/>
</dbReference>
<sequence length="278" mass="31165">MKTNKGPGSAEPDAAEAHFSDYARPLIDEANSSAAALRSDSDAEVLHRLRVALRRLRTLLWAYRPLLGEELEERQGERFRSLAGAAGKTRDWDILIELLNEALGEKRAPTERLLSARAAALSDSRERLAHAGISSELQDALNDANDTLRQTRKPTSLKKFARKRVAAAEKSLHKRVRRARDAKGAEYTSYHDVRKAGKKVRYLLEFFEPLLSSRQLKTLKGLKKLQKRFGALNDVVASEELLRSSSRDLFSNSRSVATALAALEKQRKRRVRAAAKLL</sequence>
<dbReference type="Gene3D" id="1.40.20.10">
    <property type="entry name" value="CHAD domain"/>
    <property type="match status" value="1"/>
</dbReference>
<evidence type="ECO:0000259" key="1">
    <source>
        <dbReference type="PROSITE" id="PS51708"/>
    </source>
</evidence>